<sequence length="75" mass="8412">MQMSGTHNYYGSVCRAAHGGGRNSHTHDLSSKYYYEHPQKQPVVNGSGSNNNNNFCHHSISDNNRKEGEEWETAS</sequence>
<proteinExistence type="predicted"/>
<organism evidence="2 4">
    <name type="scientific">Adineta steineri</name>
    <dbReference type="NCBI Taxonomy" id="433720"/>
    <lineage>
        <taxon>Eukaryota</taxon>
        <taxon>Metazoa</taxon>
        <taxon>Spiralia</taxon>
        <taxon>Gnathifera</taxon>
        <taxon>Rotifera</taxon>
        <taxon>Eurotatoria</taxon>
        <taxon>Bdelloidea</taxon>
        <taxon>Adinetida</taxon>
        <taxon>Adinetidae</taxon>
        <taxon>Adineta</taxon>
    </lineage>
</organism>
<feature type="compositionally biased region" description="Basic and acidic residues" evidence="1">
    <location>
        <begin position="25"/>
        <end position="39"/>
    </location>
</feature>
<reference evidence="2" key="1">
    <citation type="submission" date="2021-02" db="EMBL/GenBank/DDBJ databases">
        <authorList>
            <person name="Nowell W R."/>
        </authorList>
    </citation>
    <scope>NUCLEOTIDE SEQUENCE</scope>
</reference>
<comment type="caution">
    <text evidence="2">The sequence shown here is derived from an EMBL/GenBank/DDBJ whole genome shotgun (WGS) entry which is preliminary data.</text>
</comment>
<evidence type="ECO:0000313" key="3">
    <source>
        <dbReference type="EMBL" id="CAF3523792.1"/>
    </source>
</evidence>
<dbReference type="EMBL" id="CAJNOG010000317">
    <property type="protein sequence ID" value="CAF1169245.1"/>
    <property type="molecule type" value="Genomic_DNA"/>
</dbReference>
<protein>
    <submittedName>
        <fullName evidence="2">Uncharacterized protein</fullName>
    </submittedName>
</protein>
<dbReference type="AlphaFoldDB" id="A0A814U9W0"/>
<feature type="compositionally biased region" description="Low complexity" evidence="1">
    <location>
        <begin position="43"/>
        <end position="54"/>
    </location>
</feature>
<feature type="compositionally biased region" description="Basic and acidic residues" evidence="1">
    <location>
        <begin position="59"/>
        <end position="68"/>
    </location>
</feature>
<accession>A0A814U9W0</accession>
<dbReference type="Proteomes" id="UP000663845">
    <property type="component" value="Unassembled WGS sequence"/>
</dbReference>
<dbReference type="EMBL" id="CAJOAZ010000085">
    <property type="protein sequence ID" value="CAF3523792.1"/>
    <property type="molecule type" value="Genomic_DNA"/>
</dbReference>
<evidence type="ECO:0000313" key="4">
    <source>
        <dbReference type="Proteomes" id="UP000663845"/>
    </source>
</evidence>
<gene>
    <name evidence="2" type="ORF">JYZ213_LOCUS25115</name>
    <name evidence="3" type="ORF">OXD698_LOCUS2572</name>
</gene>
<feature type="region of interest" description="Disordered" evidence="1">
    <location>
        <begin position="1"/>
        <end position="75"/>
    </location>
</feature>
<evidence type="ECO:0000256" key="1">
    <source>
        <dbReference type="SAM" id="MobiDB-lite"/>
    </source>
</evidence>
<name>A0A814U9W0_9BILA</name>
<evidence type="ECO:0000313" key="2">
    <source>
        <dbReference type="EMBL" id="CAF1169245.1"/>
    </source>
</evidence>
<dbReference type="Proteomes" id="UP000663844">
    <property type="component" value="Unassembled WGS sequence"/>
</dbReference>